<dbReference type="GeneID" id="77924366"/>
<evidence type="ECO:0000259" key="2">
    <source>
        <dbReference type="Pfam" id="PF01541"/>
    </source>
</evidence>
<dbReference type="InterPro" id="IPR000305">
    <property type="entry name" value="GIY-YIG_endonuc"/>
</dbReference>
<evidence type="ECO:0000256" key="1">
    <source>
        <dbReference type="SAM" id="MobiDB-lite"/>
    </source>
</evidence>
<accession>A0A5Q2F1E5</accession>
<evidence type="ECO:0000313" key="3">
    <source>
        <dbReference type="EMBL" id="QGF20181.1"/>
    </source>
</evidence>
<reference evidence="4 5" key="1">
    <citation type="submission" date="2019-09" db="EMBL/GenBank/DDBJ databases">
        <authorList>
            <person name="Christie C.A."/>
            <person name="Diallo A.S."/>
            <person name="Dixon Z."/>
            <person name="McIntosh P.M."/>
            <person name="Murthy K.H."/>
            <person name="Rosen M.G."/>
            <person name="Simpson L.M."/>
            <person name="Koustas K."/>
            <person name="Fogarty M.P."/>
            <person name="Molloy S.D."/>
            <person name="Garlena R.A."/>
            <person name="Russell D.A."/>
            <person name="Pope W.H."/>
            <person name="Jacobs-Sera D."/>
            <person name="Hatfull G.F."/>
        </authorList>
    </citation>
    <scope>NUCLEOTIDE SEQUENCE [LARGE SCALE GENOMIC DNA]</scope>
</reference>
<dbReference type="KEGG" id="vg:77924366"/>
<dbReference type="RefSeq" id="YP_010648879.1">
    <property type="nucleotide sequence ID" value="NC_070762.1"/>
</dbReference>
<evidence type="ECO:0000313" key="5">
    <source>
        <dbReference type="Proteomes" id="UP000400849"/>
    </source>
</evidence>
<feature type="region of interest" description="Disordered" evidence="1">
    <location>
        <begin position="127"/>
        <end position="150"/>
    </location>
</feature>
<feature type="domain" description="GIY-YIG" evidence="2">
    <location>
        <begin position="43"/>
        <end position="102"/>
    </location>
</feature>
<dbReference type="EMBL" id="MN484601">
    <property type="protein sequence ID" value="QGF20349.1"/>
    <property type="molecule type" value="Genomic_DNA"/>
</dbReference>
<dbReference type="EMBL" id="MN484601">
    <property type="protein sequence ID" value="QGF20181.1"/>
    <property type="molecule type" value="Genomic_DNA"/>
</dbReference>
<gene>
    <name evidence="4" type="primary">199</name>
    <name evidence="3" type="synonym">2</name>
    <name evidence="4" type="ORF">SEA_SIXAMA_199</name>
    <name evidence="3" type="ORF">SEA_SIXAMA_2</name>
</gene>
<keyword evidence="5" id="KW-1185">Reference proteome</keyword>
<protein>
    <recommendedName>
        <fullName evidence="2">GIY-YIG domain-containing protein</fullName>
    </recommendedName>
</protein>
<name>A0A5Q2F1E5_9CAUD</name>
<sequence length="262" mass="29370">MDLYYAYKNRLHDDPGVESIKRPASAPTDRGFGKAWKEPHVVYYIYGLHAGDGKIRYIGYTNNPTNRFSGHKSYARTAEESTPFLEWLRSGTLEMVILETCEELPRVAERVVSQRYIAQGADLFSSAHKKRKRRRVEPSPAEQKGNATSVAGGRYGAHLRWHVARHMSNSKCAYCNSTNSTNSTNRDEPLIKPVQAITTPIPKSIQPGTKEYSYTGCTPVWLQRAKDRGLLTWVEVEATTPTTTTTTTGPALPGLSWYTPES</sequence>
<dbReference type="Proteomes" id="UP000400849">
    <property type="component" value="Segment"/>
</dbReference>
<evidence type="ECO:0000313" key="4">
    <source>
        <dbReference type="EMBL" id="QGF20349.1"/>
    </source>
</evidence>
<proteinExistence type="predicted"/>
<dbReference type="Pfam" id="PF01541">
    <property type="entry name" value="GIY-YIG"/>
    <property type="match status" value="1"/>
</dbReference>
<feature type="region of interest" description="Disordered" evidence="1">
    <location>
        <begin position="242"/>
        <end position="262"/>
    </location>
</feature>
<organism evidence="4 5">
    <name type="scientific">Gordonia phage Sixama</name>
    <dbReference type="NCBI Taxonomy" id="2653271"/>
    <lineage>
        <taxon>Viruses</taxon>
        <taxon>Duplodnaviria</taxon>
        <taxon>Heunggongvirae</taxon>
        <taxon>Uroviricota</taxon>
        <taxon>Caudoviricetes</taxon>
        <taxon>Sixamavirus</taxon>
        <taxon>Sixamavirus sixama</taxon>
    </lineage>
</organism>